<dbReference type="GO" id="GO:0016846">
    <property type="term" value="F:carbon-sulfur lyase activity"/>
    <property type="evidence" value="ECO:0007669"/>
    <property type="project" value="InterPro"/>
</dbReference>
<sequence length="134" mass="14873">MTDEQVLEGGCACGSIRYRVSALPEDAGFCHCRICQKTTGAPLIAWAVVAIDAFEYTRGEPCVYKSSPWGERRFCPTCGTQLEYRESHSPRYVELNYATLDFPALIQPSRHIWCASAFPGLVISDDLPKYDGDG</sequence>
<dbReference type="PROSITE" id="PS51891">
    <property type="entry name" value="CENP_V_GFA"/>
    <property type="match status" value="1"/>
</dbReference>
<organism evidence="6 7">
    <name type="scientific">Paraburkholderia ultramafica</name>
    <dbReference type="NCBI Taxonomy" id="1544867"/>
    <lineage>
        <taxon>Bacteria</taxon>
        <taxon>Pseudomonadati</taxon>
        <taxon>Pseudomonadota</taxon>
        <taxon>Betaproteobacteria</taxon>
        <taxon>Burkholderiales</taxon>
        <taxon>Burkholderiaceae</taxon>
        <taxon>Paraburkholderia</taxon>
    </lineage>
</organism>
<dbReference type="Gene3D" id="3.90.1590.10">
    <property type="entry name" value="glutathione-dependent formaldehyde- activating enzyme (gfa)"/>
    <property type="match status" value="1"/>
</dbReference>
<evidence type="ECO:0000256" key="2">
    <source>
        <dbReference type="ARBA" id="ARBA00022723"/>
    </source>
</evidence>
<evidence type="ECO:0000259" key="5">
    <source>
        <dbReference type="PROSITE" id="PS51891"/>
    </source>
</evidence>
<dbReference type="PANTHER" id="PTHR33337">
    <property type="entry name" value="GFA DOMAIN-CONTAINING PROTEIN"/>
    <property type="match status" value="1"/>
</dbReference>
<dbReference type="SUPFAM" id="SSF51316">
    <property type="entry name" value="Mss4-like"/>
    <property type="match status" value="1"/>
</dbReference>
<name>A0A6S7B738_9BURK</name>
<comment type="similarity">
    <text evidence="1">Belongs to the Gfa family.</text>
</comment>
<feature type="domain" description="CENP-V/GFA" evidence="5">
    <location>
        <begin position="7"/>
        <end position="131"/>
    </location>
</feature>
<evidence type="ECO:0000256" key="1">
    <source>
        <dbReference type="ARBA" id="ARBA00005495"/>
    </source>
</evidence>
<dbReference type="InterPro" id="IPR006913">
    <property type="entry name" value="CENP-V/GFA"/>
</dbReference>
<dbReference type="GO" id="GO:0046872">
    <property type="term" value="F:metal ion binding"/>
    <property type="evidence" value="ECO:0007669"/>
    <property type="project" value="UniProtKB-KW"/>
</dbReference>
<protein>
    <recommendedName>
        <fullName evidence="5">CENP-V/GFA domain-containing protein</fullName>
    </recommendedName>
</protein>
<dbReference type="InterPro" id="IPR011057">
    <property type="entry name" value="Mss4-like_sf"/>
</dbReference>
<evidence type="ECO:0000256" key="4">
    <source>
        <dbReference type="ARBA" id="ARBA00023239"/>
    </source>
</evidence>
<evidence type="ECO:0000313" key="7">
    <source>
        <dbReference type="Proteomes" id="UP000494365"/>
    </source>
</evidence>
<proteinExistence type="inferred from homology"/>
<dbReference type="EMBL" id="CADIKK010000010">
    <property type="protein sequence ID" value="CAB3787862.1"/>
    <property type="molecule type" value="Genomic_DNA"/>
</dbReference>
<keyword evidence="4" id="KW-0456">Lyase</keyword>
<keyword evidence="3" id="KW-0862">Zinc</keyword>
<dbReference type="PANTHER" id="PTHR33337:SF40">
    <property type="entry name" value="CENP-V_GFA DOMAIN-CONTAINING PROTEIN-RELATED"/>
    <property type="match status" value="1"/>
</dbReference>
<keyword evidence="2" id="KW-0479">Metal-binding</keyword>
<accession>A0A6S7B738</accession>
<evidence type="ECO:0000256" key="3">
    <source>
        <dbReference type="ARBA" id="ARBA00022833"/>
    </source>
</evidence>
<dbReference type="RefSeq" id="WP_175149916.1">
    <property type="nucleotide sequence ID" value="NZ_CADIKK010000010.1"/>
</dbReference>
<dbReference type="Proteomes" id="UP000494365">
    <property type="component" value="Unassembled WGS sequence"/>
</dbReference>
<keyword evidence="7" id="KW-1185">Reference proteome</keyword>
<evidence type="ECO:0000313" key="6">
    <source>
        <dbReference type="EMBL" id="CAB3787862.1"/>
    </source>
</evidence>
<dbReference type="Pfam" id="PF04828">
    <property type="entry name" value="GFA"/>
    <property type="match status" value="1"/>
</dbReference>
<dbReference type="AlphaFoldDB" id="A0A6S7B738"/>
<gene>
    <name evidence="6" type="ORF">LMG28614_02595</name>
</gene>
<reference evidence="6 7" key="1">
    <citation type="submission" date="2020-04" db="EMBL/GenBank/DDBJ databases">
        <authorList>
            <person name="De Canck E."/>
        </authorList>
    </citation>
    <scope>NUCLEOTIDE SEQUENCE [LARGE SCALE GENOMIC DNA]</scope>
    <source>
        <strain evidence="6 7">LMG 28614</strain>
    </source>
</reference>